<dbReference type="GO" id="GO:0005737">
    <property type="term" value="C:cytoplasm"/>
    <property type="evidence" value="ECO:0007669"/>
    <property type="project" value="UniProtKB-SubCell"/>
</dbReference>
<evidence type="ECO:0000256" key="2">
    <source>
        <dbReference type="ARBA" id="ARBA00004496"/>
    </source>
</evidence>
<dbReference type="OrthoDB" id="5304887at2759"/>
<comment type="caution">
    <text evidence="8">The sequence shown here is derived from an EMBL/GenBank/DDBJ whole genome shotgun (WGS) entry which is preliminary data.</text>
</comment>
<dbReference type="GO" id="GO:0030687">
    <property type="term" value="C:preribosome, large subunit precursor"/>
    <property type="evidence" value="ECO:0007669"/>
    <property type="project" value="TreeGrafter"/>
</dbReference>
<keyword evidence="9" id="KW-1185">Reference proteome</keyword>
<evidence type="ECO:0000256" key="5">
    <source>
        <dbReference type="ARBA" id="ARBA00022517"/>
    </source>
</evidence>
<keyword evidence="3" id="KW-0813">Transport</keyword>
<evidence type="ECO:0000256" key="6">
    <source>
        <dbReference type="ARBA" id="ARBA00023242"/>
    </source>
</evidence>
<dbReference type="Proteomes" id="UP000813385">
    <property type="component" value="Unassembled WGS sequence"/>
</dbReference>
<feature type="region of interest" description="Disordered" evidence="7">
    <location>
        <begin position="1"/>
        <end position="160"/>
    </location>
</feature>
<keyword evidence="6" id="KW-0539">Nucleus</keyword>
<accession>A0A8K0X7D9</accession>
<evidence type="ECO:0000313" key="9">
    <source>
        <dbReference type="Proteomes" id="UP000813385"/>
    </source>
</evidence>
<dbReference type="GO" id="GO:0005730">
    <property type="term" value="C:nucleolus"/>
    <property type="evidence" value="ECO:0007669"/>
    <property type="project" value="TreeGrafter"/>
</dbReference>
<protein>
    <submittedName>
        <fullName evidence="8">Alb1-domain-containing protein</fullName>
    </submittedName>
</protein>
<dbReference type="PANTHER" id="PTHR28280:SF1">
    <property type="entry name" value="SHUTTLING PRE-60S FACTOR ECM1"/>
    <property type="match status" value="1"/>
</dbReference>
<evidence type="ECO:0000256" key="3">
    <source>
        <dbReference type="ARBA" id="ARBA00022448"/>
    </source>
</evidence>
<reference evidence="8" key="1">
    <citation type="journal article" date="2021" name="Nat. Commun.">
        <title>Genetic determinants of endophytism in the Arabidopsis root mycobiome.</title>
        <authorList>
            <person name="Mesny F."/>
            <person name="Miyauchi S."/>
            <person name="Thiergart T."/>
            <person name="Pickel B."/>
            <person name="Atanasova L."/>
            <person name="Karlsson M."/>
            <person name="Huettel B."/>
            <person name="Barry K.W."/>
            <person name="Haridas S."/>
            <person name="Chen C."/>
            <person name="Bauer D."/>
            <person name="Andreopoulos W."/>
            <person name="Pangilinan J."/>
            <person name="LaButti K."/>
            <person name="Riley R."/>
            <person name="Lipzen A."/>
            <person name="Clum A."/>
            <person name="Drula E."/>
            <person name="Henrissat B."/>
            <person name="Kohler A."/>
            <person name="Grigoriev I.V."/>
            <person name="Martin F.M."/>
            <person name="Hacquard S."/>
        </authorList>
    </citation>
    <scope>NUCLEOTIDE SEQUENCE</scope>
    <source>
        <strain evidence="8">MPI-CAGE-AT-0016</strain>
    </source>
</reference>
<dbReference type="EMBL" id="JAGPXD010000002">
    <property type="protein sequence ID" value="KAH7369285.1"/>
    <property type="molecule type" value="Genomic_DNA"/>
</dbReference>
<feature type="compositionally biased region" description="Basic and acidic residues" evidence="7">
    <location>
        <begin position="22"/>
        <end position="34"/>
    </location>
</feature>
<sequence>MAKPGAGNKGKELSKRSRAARRATEIDIDTDKSLKNVKPPTESDNYRPAVLQAHHGAGITKKGKQGRKSVLSSRARRRQEKGADRAEAIMDRTSTRREKSRGQSRSIQERSKNWEDVNKKAAQLRQKFPTEEEAVEESSEDEATARARGWESDEDMDATTGTSVPAVVAAAVPGVVDAPAAQIDDHDEIL</sequence>
<keyword evidence="4" id="KW-0963">Cytoplasm</keyword>
<feature type="compositionally biased region" description="Acidic residues" evidence="7">
    <location>
        <begin position="131"/>
        <end position="142"/>
    </location>
</feature>
<dbReference type="PANTHER" id="PTHR28280">
    <property type="entry name" value="SHUTTLING PRE-60S FACTOR ECM1"/>
    <property type="match status" value="1"/>
</dbReference>
<comment type="subcellular location">
    <subcellularLocation>
        <location evidence="2">Cytoplasm</location>
    </subcellularLocation>
    <subcellularLocation>
        <location evidence="1">Nucleus</location>
    </subcellularLocation>
</comment>
<feature type="compositionally biased region" description="Basic and acidic residues" evidence="7">
    <location>
        <begin position="80"/>
        <end position="119"/>
    </location>
</feature>
<evidence type="ECO:0000256" key="4">
    <source>
        <dbReference type="ARBA" id="ARBA00022490"/>
    </source>
</evidence>
<name>A0A8K0X7D9_9PEZI</name>
<evidence type="ECO:0000256" key="7">
    <source>
        <dbReference type="SAM" id="MobiDB-lite"/>
    </source>
</evidence>
<gene>
    <name evidence="8" type="ORF">B0T11DRAFT_278540</name>
</gene>
<organism evidence="8 9">
    <name type="scientific">Plectosphaerella cucumerina</name>
    <dbReference type="NCBI Taxonomy" id="40658"/>
    <lineage>
        <taxon>Eukaryota</taxon>
        <taxon>Fungi</taxon>
        <taxon>Dikarya</taxon>
        <taxon>Ascomycota</taxon>
        <taxon>Pezizomycotina</taxon>
        <taxon>Sordariomycetes</taxon>
        <taxon>Hypocreomycetidae</taxon>
        <taxon>Glomerellales</taxon>
        <taxon>Plectosphaerellaceae</taxon>
        <taxon>Plectosphaerella</taxon>
    </lineage>
</organism>
<dbReference type="InterPro" id="IPR053278">
    <property type="entry name" value="Pre-60S_factor_ECM1"/>
</dbReference>
<keyword evidence="5" id="KW-0690">Ribosome biogenesis</keyword>
<dbReference type="GO" id="GO:0000055">
    <property type="term" value="P:ribosomal large subunit export from nucleus"/>
    <property type="evidence" value="ECO:0007669"/>
    <property type="project" value="TreeGrafter"/>
</dbReference>
<dbReference type="Pfam" id="PF09135">
    <property type="entry name" value="Alb1"/>
    <property type="match status" value="1"/>
</dbReference>
<dbReference type="AlphaFoldDB" id="A0A8K0X7D9"/>
<proteinExistence type="predicted"/>
<evidence type="ECO:0000313" key="8">
    <source>
        <dbReference type="EMBL" id="KAH7369285.1"/>
    </source>
</evidence>
<dbReference type="InterPro" id="IPR022784">
    <property type="entry name" value="Ribosome_bgen_Alb1"/>
</dbReference>
<evidence type="ECO:0000256" key="1">
    <source>
        <dbReference type="ARBA" id="ARBA00004123"/>
    </source>
</evidence>